<proteinExistence type="predicted"/>
<feature type="non-terminal residue" evidence="1">
    <location>
        <position position="1"/>
    </location>
</feature>
<reference evidence="1" key="1">
    <citation type="journal article" date="2014" name="Front. Microbiol.">
        <title>High frequency of phylogenetically diverse reductive dehalogenase-homologous genes in deep subseafloor sedimentary metagenomes.</title>
        <authorList>
            <person name="Kawai M."/>
            <person name="Futagami T."/>
            <person name="Toyoda A."/>
            <person name="Takaki Y."/>
            <person name="Nishi S."/>
            <person name="Hori S."/>
            <person name="Arai W."/>
            <person name="Tsubouchi T."/>
            <person name="Morono Y."/>
            <person name="Uchiyama I."/>
            <person name="Ito T."/>
            <person name="Fujiyama A."/>
            <person name="Inagaki F."/>
            <person name="Takami H."/>
        </authorList>
    </citation>
    <scope>NUCLEOTIDE SEQUENCE</scope>
    <source>
        <strain evidence="1">Expedition CK06-06</strain>
    </source>
</reference>
<sequence>LSHELFERAQYITRDLSEVLEMGGRTFEAWVNEYYKATKPLPDRGVDGITQVTLVTRCFYDSL</sequence>
<protein>
    <submittedName>
        <fullName evidence="1">Uncharacterized protein</fullName>
    </submittedName>
</protein>
<name>X1TWV8_9ZZZZ</name>
<organism evidence="1">
    <name type="scientific">marine sediment metagenome</name>
    <dbReference type="NCBI Taxonomy" id="412755"/>
    <lineage>
        <taxon>unclassified sequences</taxon>
        <taxon>metagenomes</taxon>
        <taxon>ecological metagenomes</taxon>
    </lineage>
</organism>
<evidence type="ECO:0000313" key="1">
    <source>
        <dbReference type="EMBL" id="GAI84494.1"/>
    </source>
</evidence>
<accession>X1TWV8</accession>
<comment type="caution">
    <text evidence="1">The sequence shown here is derived from an EMBL/GenBank/DDBJ whole genome shotgun (WGS) entry which is preliminary data.</text>
</comment>
<dbReference type="EMBL" id="BARW01005923">
    <property type="protein sequence ID" value="GAI84494.1"/>
    <property type="molecule type" value="Genomic_DNA"/>
</dbReference>
<dbReference type="AlphaFoldDB" id="X1TWV8"/>
<gene>
    <name evidence="1" type="ORF">S12H4_12436</name>
</gene>